<comment type="similarity">
    <text evidence="2">Belongs to the amino acid/polyamine transporter 2 family.</text>
</comment>
<evidence type="ECO:0000256" key="7">
    <source>
        <dbReference type="ARBA" id="ARBA00023136"/>
    </source>
</evidence>
<evidence type="ECO:0000259" key="10">
    <source>
        <dbReference type="Pfam" id="PF01490"/>
    </source>
</evidence>
<feature type="compositionally biased region" description="Acidic residues" evidence="8">
    <location>
        <begin position="79"/>
        <end position="88"/>
    </location>
</feature>
<feature type="transmembrane region" description="Helical" evidence="9">
    <location>
        <begin position="718"/>
        <end position="738"/>
    </location>
</feature>
<name>A0A0F2MDY5_SPOSC</name>
<feature type="transmembrane region" description="Helical" evidence="9">
    <location>
        <begin position="474"/>
        <end position="495"/>
    </location>
</feature>
<evidence type="ECO:0000256" key="4">
    <source>
        <dbReference type="ARBA" id="ARBA00022692"/>
    </source>
</evidence>
<comment type="subcellular location">
    <subcellularLocation>
        <location evidence="1">Membrane</location>
        <topology evidence="1">Multi-pass membrane protein</topology>
    </subcellularLocation>
</comment>
<feature type="transmembrane region" description="Helical" evidence="9">
    <location>
        <begin position="744"/>
        <end position="763"/>
    </location>
</feature>
<protein>
    <submittedName>
        <fullName evidence="11">Solute carrier family 32 (Vesicular inhibitory amino acid transporter)</fullName>
    </submittedName>
</protein>
<dbReference type="EMBL" id="AXCR01000006">
    <property type="protein sequence ID" value="KJR86361.1"/>
    <property type="molecule type" value="Genomic_DNA"/>
</dbReference>
<evidence type="ECO:0000256" key="9">
    <source>
        <dbReference type="SAM" id="Phobius"/>
    </source>
</evidence>
<dbReference type="KEGG" id="ssck:SPSK_02239"/>
<feature type="transmembrane region" description="Helical" evidence="9">
    <location>
        <begin position="501"/>
        <end position="523"/>
    </location>
</feature>
<keyword evidence="7 9" id="KW-0472">Membrane</keyword>
<gene>
    <name evidence="11" type="ORF">SPSK_02239</name>
</gene>
<evidence type="ECO:0000256" key="3">
    <source>
        <dbReference type="ARBA" id="ARBA00022448"/>
    </source>
</evidence>
<feature type="transmembrane region" description="Helical" evidence="9">
    <location>
        <begin position="530"/>
        <end position="551"/>
    </location>
</feature>
<reference evidence="11 12" key="1">
    <citation type="journal article" date="2014" name="BMC Genomics">
        <title>Comparative genomics of the major fungal agents of human and animal Sporotrichosis: Sporothrix schenckii and Sporothrix brasiliensis.</title>
        <authorList>
            <person name="Teixeira M.M."/>
            <person name="de Almeida L.G."/>
            <person name="Kubitschek-Barreira P."/>
            <person name="Alves F.L."/>
            <person name="Kioshima E.S."/>
            <person name="Abadio A.K."/>
            <person name="Fernandes L."/>
            <person name="Derengowski L.S."/>
            <person name="Ferreira K.S."/>
            <person name="Souza R.C."/>
            <person name="Ruiz J.C."/>
            <person name="de Andrade N.C."/>
            <person name="Paes H.C."/>
            <person name="Nicola A.M."/>
            <person name="Albuquerque P."/>
            <person name="Gerber A.L."/>
            <person name="Martins V.P."/>
            <person name="Peconick L.D."/>
            <person name="Neto A.V."/>
            <person name="Chaucanez C.B."/>
            <person name="Silva P.A."/>
            <person name="Cunha O.L."/>
            <person name="de Oliveira F.F."/>
            <person name="dos Santos T.C."/>
            <person name="Barros A.L."/>
            <person name="Soares M.A."/>
            <person name="de Oliveira L.M."/>
            <person name="Marini M.M."/>
            <person name="Villalobos-Duno H."/>
            <person name="Cunha M.M."/>
            <person name="de Hoog S."/>
            <person name="da Silveira J.F."/>
            <person name="Henrissat B."/>
            <person name="Nino-Vega G.A."/>
            <person name="Cisalpino P.S."/>
            <person name="Mora-Montes H.M."/>
            <person name="Almeida S.R."/>
            <person name="Stajich J.E."/>
            <person name="Lopes-Bezerra L.M."/>
            <person name="Vasconcelos A.T."/>
            <person name="Felipe M.S."/>
        </authorList>
    </citation>
    <scope>NUCLEOTIDE SEQUENCE [LARGE SCALE GENOMIC DNA]</scope>
    <source>
        <strain evidence="11 12">1099-18</strain>
    </source>
</reference>
<evidence type="ECO:0000256" key="1">
    <source>
        <dbReference type="ARBA" id="ARBA00004141"/>
    </source>
</evidence>
<feature type="compositionally biased region" description="Basic and acidic residues" evidence="8">
    <location>
        <begin position="89"/>
        <end position="101"/>
    </location>
</feature>
<dbReference type="PANTHER" id="PTHR22950">
    <property type="entry name" value="AMINO ACID TRANSPORTER"/>
    <property type="match status" value="1"/>
</dbReference>
<sequence length="808" mass="85706">MAPEGASYVPGGNINDGGRGDRLGAATFSTSAVTDSPFQPGSVSSAGFRSVQFAAPSRTRRSGDGDNDDGNDASSRLLDDDDNDEDEGRDPYDGDSHRDAGDWPPLRRRRRSSVGARLSALTDIGGVNSIRSFTRSFQRAAGFTEVIPQRPSFVFAADQEPILGGPGGEGGPYDPYDGTESVEPGSYRASPPAFLSLLRQHLEAGHSSAVASSSENTSLNAPPSEPGSPVPGQSSVAITDEPNNGQLGGNSERKSLLDSSGQTRTYRAGSTSSIFAWPPHLAAAAAAASAGASGEGVATSPIVGSYGSFRTHRSGSGSHAGGYGSVIGSPAALSYSAMSGRLGPGSQAASMAQAGVLWRQQQEGGIDAMPDDERPAILVKEVEEDGKIVLTVEGQSTLPQTIFNSINVLIGVGLLSLPMGIKYAGWICGMLILFLAAAVTAYTARLLAKCMDLDPVVITFSDLAFISFGPRARLVTSLLFTVELMAACVALIVLFADSLDLLFPGLLTLVEWKIVCCFIMIPLNFLPMRLLSVTSIIGIVSCFSIAAIVVIDGFTKKTTPGSLIEPAVTYLFPANWLTLPLSFGLLMSPWGGHSVFPNIYRDMRHPYKYARAVKITFSFTPPHQYLLDTVTAVAGLLMFGDDVKDEITANILTTSGYSKALTVFLCIFIAIIPLTKIPLNARPIITTVEILTGMHQQTVPDTQSLTGRSMYFRGIVKIAIRIVTIVTFLVISIVFPAFDSIMAFMGSALCSTICVTLPILFHLKLFGHEISKADKLFQCTVLVISIVISIIGTVWSFLPKSLIGVENS</sequence>
<feature type="region of interest" description="Disordered" evidence="8">
    <location>
        <begin position="1"/>
        <end position="117"/>
    </location>
</feature>
<dbReference type="GO" id="GO:0005774">
    <property type="term" value="C:vacuolar membrane"/>
    <property type="evidence" value="ECO:0007669"/>
    <property type="project" value="TreeGrafter"/>
</dbReference>
<evidence type="ECO:0000313" key="12">
    <source>
        <dbReference type="Proteomes" id="UP000033710"/>
    </source>
</evidence>
<keyword evidence="4 9" id="KW-0812">Transmembrane</keyword>
<accession>A0A0F2MDY5</accession>
<feature type="region of interest" description="Disordered" evidence="8">
    <location>
        <begin position="206"/>
        <end position="264"/>
    </location>
</feature>
<keyword evidence="6 9" id="KW-1133">Transmembrane helix</keyword>
<feature type="region of interest" description="Disordered" evidence="8">
    <location>
        <begin position="161"/>
        <end position="188"/>
    </location>
</feature>
<feature type="compositionally biased region" description="Polar residues" evidence="8">
    <location>
        <begin position="231"/>
        <end position="245"/>
    </location>
</feature>
<feature type="compositionally biased region" description="Polar residues" evidence="8">
    <location>
        <begin position="27"/>
        <end position="47"/>
    </location>
</feature>
<evidence type="ECO:0000256" key="5">
    <source>
        <dbReference type="ARBA" id="ARBA00022970"/>
    </source>
</evidence>
<dbReference type="PANTHER" id="PTHR22950:SF692">
    <property type="entry name" value="TRANSMEMBRANE AMINO ACID TRANSPORTER FAMILY PROTEIN"/>
    <property type="match status" value="1"/>
</dbReference>
<dbReference type="Proteomes" id="UP000033710">
    <property type="component" value="Unassembled WGS sequence"/>
</dbReference>
<evidence type="ECO:0000256" key="6">
    <source>
        <dbReference type="ARBA" id="ARBA00022989"/>
    </source>
</evidence>
<feature type="transmembrane region" description="Helical" evidence="9">
    <location>
        <begin position="612"/>
        <end position="637"/>
    </location>
</feature>
<feature type="domain" description="Amino acid transporter transmembrane" evidence="10">
    <location>
        <begin position="395"/>
        <end position="796"/>
    </location>
</feature>
<organism evidence="11 12">
    <name type="scientific">Sporothrix schenckii 1099-18</name>
    <dbReference type="NCBI Taxonomy" id="1397361"/>
    <lineage>
        <taxon>Eukaryota</taxon>
        <taxon>Fungi</taxon>
        <taxon>Dikarya</taxon>
        <taxon>Ascomycota</taxon>
        <taxon>Pezizomycotina</taxon>
        <taxon>Sordariomycetes</taxon>
        <taxon>Sordariomycetidae</taxon>
        <taxon>Ophiostomatales</taxon>
        <taxon>Ophiostomataceae</taxon>
        <taxon>Sporothrix</taxon>
    </lineage>
</organism>
<comment type="caution">
    <text evidence="11">The sequence shown here is derived from an EMBL/GenBank/DDBJ whole genome shotgun (WGS) entry which is preliminary data.</text>
</comment>
<evidence type="ECO:0000256" key="2">
    <source>
        <dbReference type="ARBA" id="ARBA00008066"/>
    </source>
</evidence>
<dbReference type="GeneID" id="27664389"/>
<keyword evidence="3" id="KW-0813">Transport</keyword>
<dbReference type="VEuPathDB" id="FungiDB:SPSK_02239"/>
<proteinExistence type="inferred from homology"/>
<feature type="transmembrane region" description="Helical" evidence="9">
    <location>
        <begin position="775"/>
        <end position="798"/>
    </location>
</feature>
<evidence type="ECO:0000313" key="11">
    <source>
        <dbReference type="EMBL" id="KJR86361.1"/>
    </source>
</evidence>
<keyword evidence="5" id="KW-0029">Amino-acid transport</keyword>
<feature type="transmembrane region" description="Helical" evidence="9">
    <location>
        <begin position="571"/>
        <end position="591"/>
    </location>
</feature>
<feature type="transmembrane region" description="Helical" evidence="9">
    <location>
        <begin position="657"/>
        <end position="675"/>
    </location>
</feature>
<dbReference type="OrthoDB" id="655540at2759"/>
<dbReference type="Pfam" id="PF01490">
    <property type="entry name" value="Aa_trans"/>
    <property type="match status" value="1"/>
</dbReference>
<dbReference type="RefSeq" id="XP_016589037.1">
    <property type="nucleotide sequence ID" value="XM_016729112.1"/>
</dbReference>
<evidence type="ECO:0000256" key="8">
    <source>
        <dbReference type="SAM" id="MobiDB-lite"/>
    </source>
</evidence>
<feature type="transmembrane region" description="Helical" evidence="9">
    <location>
        <begin position="423"/>
        <end position="444"/>
    </location>
</feature>
<dbReference type="GO" id="GO:0015179">
    <property type="term" value="F:L-amino acid transmembrane transporter activity"/>
    <property type="evidence" value="ECO:0007669"/>
    <property type="project" value="TreeGrafter"/>
</dbReference>
<reference evidence="11 12" key="2">
    <citation type="journal article" date="2015" name="Eukaryot. Cell">
        <title>Asexual propagation of a virulent clone complex in a human and feline outbreak of sporotrichosis.</title>
        <authorList>
            <person name="Teixeira Mde M."/>
            <person name="Rodrigues A.M."/>
            <person name="Tsui C.K."/>
            <person name="de Almeida L.G."/>
            <person name="Van Diepeningen A.D."/>
            <person name="van den Ende B.G."/>
            <person name="Fernandes G.F."/>
            <person name="Kano R."/>
            <person name="Hamelin R.C."/>
            <person name="Lopes-Bezerra L.M."/>
            <person name="Vasconcelos A.T."/>
            <person name="de Hoog S."/>
            <person name="de Camargo Z.P."/>
            <person name="Felipe M.S."/>
        </authorList>
    </citation>
    <scope>NUCLEOTIDE SEQUENCE [LARGE SCALE GENOMIC DNA]</scope>
    <source>
        <strain evidence="11 12">1099-18</strain>
    </source>
</reference>
<dbReference type="InterPro" id="IPR013057">
    <property type="entry name" value="AA_transpt_TM"/>
</dbReference>
<dbReference type="AlphaFoldDB" id="A0A0F2MDY5"/>